<gene>
    <name evidence="3" type="ORF">Tci_012640</name>
</gene>
<dbReference type="InterPro" id="IPR001878">
    <property type="entry name" value="Znf_CCHC"/>
</dbReference>
<accession>A0A6L2JVQ6</accession>
<dbReference type="AlphaFoldDB" id="A0A6L2JVQ6"/>
<dbReference type="SUPFAM" id="SSF57756">
    <property type="entry name" value="Retrovirus zinc finger-like domains"/>
    <property type="match status" value="1"/>
</dbReference>
<dbReference type="GO" id="GO:0008270">
    <property type="term" value="F:zinc ion binding"/>
    <property type="evidence" value="ECO:0007669"/>
    <property type="project" value="UniProtKB-KW"/>
</dbReference>
<evidence type="ECO:0000259" key="2">
    <source>
        <dbReference type="PROSITE" id="PS50158"/>
    </source>
</evidence>
<comment type="caution">
    <text evidence="3">The sequence shown here is derived from an EMBL/GenBank/DDBJ whole genome shotgun (WGS) entry which is preliminary data.</text>
</comment>
<reference evidence="3" key="1">
    <citation type="journal article" date="2019" name="Sci. Rep.">
        <title>Draft genome of Tanacetum cinerariifolium, the natural source of mosquito coil.</title>
        <authorList>
            <person name="Yamashiro T."/>
            <person name="Shiraishi A."/>
            <person name="Satake H."/>
            <person name="Nakayama K."/>
        </authorList>
    </citation>
    <scope>NUCLEOTIDE SEQUENCE</scope>
</reference>
<keyword evidence="1" id="KW-0863">Zinc-finger</keyword>
<keyword evidence="1" id="KW-0862">Zinc</keyword>
<dbReference type="Gene3D" id="4.10.60.10">
    <property type="entry name" value="Zinc finger, CCHC-type"/>
    <property type="match status" value="1"/>
</dbReference>
<dbReference type="GO" id="GO:0003676">
    <property type="term" value="F:nucleic acid binding"/>
    <property type="evidence" value="ECO:0007669"/>
    <property type="project" value="InterPro"/>
</dbReference>
<name>A0A6L2JVQ6_TANCI</name>
<sequence length="177" mass="20126">MTTLAEHIIVAGAENRPPMLEKSMYDSWASRIRLFIKGKKNAPTHHQHHHTLVNPQQQSFSLQLFISLLVTQQSQAEFPYLDAGLAIPKFQQGEDLIDCINKVMAFLSVVALRILPSNNQLRTGIATTSRENYAAVQAKVVKCYNCLEEEHMAKQCTQPKRTRSFAWFKEKLMLAEA</sequence>
<dbReference type="PROSITE" id="PS50158">
    <property type="entry name" value="ZF_CCHC"/>
    <property type="match status" value="1"/>
</dbReference>
<feature type="domain" description="CCHC-type" evidence="2">
    <location>
        <begin position="142"/>
        <end position="158"/>
    </location>
</feature>
<organism evidence="3">
    <name type="scientific">Tanacetum cinerariifolium</name>
    <name type="common">Dalmatian daisy</name>
    <name type="synonym">Chrysanthemum cinerariifolium</name>
    <dbReference type="NCBI Taxonomy" id="118510"/>
    <lineage>
        <taxon>Eukaryota</taxon>
        <taxon>Viridiplantae</taxon>
        <taxon>Streptophyta</taxon>
        <taxon>Embryophyta</taxon>
        <taxon>Tracheophyta</taxon>
        <taxon>Spermatophyta</taxon>
        <taxon>Magnoliopsida</taxon>
        <taxon>eudicotyledons</taxon>
        <taxon>Gunneridae</taxon>
        <taxon>Pentapetalae</taxon>
        <taxon>asterids</taxon>
        <taxon>campanulids</taxon>
        <taxon>Asterales</taxon>
        <taxon>Asteraceae</taxon>
        <taxon>Asteroideae</taxon>
        <taxon>Anthemideae</taxon>
        <taxon>Anthemidinae</taxon>
        <taxon>Tanacetum</taxon>
    </lineage>
</organism>
<keyword evidence="1" id="KW-0479">Metal-binding</keyword>
<dbReference type="Pfam" id="PF00098">
    <property type="entry name" value="zf-CCHC"/>
    <property type="match status" value="1"/>
</dbReference>
<protein>
    <recommendedName>
        <fullName evidence="2">CCHC-type domain-containing protein</fullName>
    </recommendedName>
</protein>
<dbReference type="SMART" id="SM00343">
    <property type="entry name" value="ZnF_C2HC"/>
    <property type="match status" value="1"/>
</dbReference>
<evidence type="ECO:0000256" key="1">
    <source>
        <dbReference type="PROSITE-ProRule" id="PRU00047"/>
    </source>
</evidence>
<proteinExistence type="predicted"/>
<dbReference type="EMBL" id="BKCJ010001333">
    <property type="protein sequence ID" value="GEU40662.1"/>
    <property type="molecule type" value="Genomic_DNA"/>
</dbReference>
<evidence type="ECO:0000313" key="3">
    <source>
        <dbReference type="EMBL" id="GEU40662.1"/>
    </source>
</evidence>
<dbReference type="InterPro" id="IPR036875">
    <property type="entry name" value="Znf_CCHC_sf"/>
</dbReference>